<name>A0A0F9WZR3_9ZZZZ</name>
<evidence type="ECO:0000259" key="1">
    <source>
        <dbReference type="PROSITE" id="PS50172"/>
    </source>
</evidence>
<evidence type="ECO:0000313" key="2">
    <source>
        <dbReference type="EMBL" id="KKN91991.1"/>
    </source>
</evidence>
<dbReference type="AlphaFoldDB" id="A0A0F9WZR3"/>
<gene>
    <name evidence="2" type="ORF">LCGC14_0212720</name>
</gene>
<feature type="domain" description="BRCT" evidence="1">
    <location>
        <begin position="210"/>
        <end position="301"/>
    </location>
</feature>
<dbReference type="InterPro" id="IPR036420">
    <property type="entry name" value="BRCT_dom_sf"/>
</dbReference>
<dbReference type="Gene3D" id="3.40.50.10190">
    <property type="entry name" value="BRCT domain"/>
    <property type="match status" value="1"/>
</dbReference>
<proteinExistence type="predicted"/>
<accession>A0A0F9WZR3</accession>
<dbReference type="PROSITE" id="PS50172">
    <property type="entry name" value="BRCT"/>
    <property type="match status" value="1"/>
</dbReference>
<reference evidence="2" key="1">
    <citation type="journal article" date="2015" name="Nature">
        <title>Complex archaea that bridge the gap between prokaryotes and eukaryotes.</title>
        <authorList>
            <person name="Spang A."/>
            <person name="Saw J.H."/>
            <person name="Jorgensen S.L."/>
            <person name="Zaremba-Niedzwiedzka K."/>
            <person name="Martijn J."/>
            <person name="Lind A.E."/>
            <person name="van Eijk R."/>
            <person name="Schleper C."/>
            <person name="Guy L."/>
            <person name="Ettema T.J."/>
        </authorList>
    </citation>
    <scope>NUCLEOTIDE SEQUENCE</scope>
</reference>
<organism evidence="2">
    <name type="scientific">marine sediment metagenome</name>
    <dbReference type="NCBI Taxonomy" id="412755"/>
    <lineage>
        <taxon>unclassified sequences</taxon>
        <taxon>metagenomes</taxon>
        <taxon>ecological metagenomes</taxon>
    </lineage>
</organism>
<dbReference type="EMBL" id="LAZR01000098">
    <property type="protein sequence ID" value="KKN91991.1"/>
    <property type="molecule type" value="Genomic_DNA"/>
</dbReference>
<sequence length="301" mass="33313">MKAEIRKRGELEHEGVALANIHRKANQRKAAAYWLGFLRGVLASSRVETREMGPLRIEAEQFLTLLHDEDAAELIRDLDTAWDDTSAEIYSVIECIVGVRSREFVIETDKDEVNEFYGFCAGIACDNVITPHEVEKLIDRVWRSDILLDDRRVASMAKTVSFAIADGRITPDESEDICDWITRLVGDSAADTGVATFGNVGVIDGALDDPAEVVFEGRMFVLTGKFAIGPRKAVARMIAERGGGWKNAVCRKTDYLAVAASASRDWRHTHEGLKIMRAMKLRGKGGRPHMVQEPTLAVALG</sequence>
<protein>
    <recommendedName>
        <fullName evidence="1">BRCT domain-containing protein</fullName>
    </recommendedName>
</protein>
<comment type="caution">
    <text evidence="2">The sequence shown here is derived from an EMBL/GenBank/DDBJ whole genome shotgun (WGS) entry which is preliminary data.</text>
</comment>
<dbReference type="InterPro" id="IPR001357">
    <property type="entry name" value="BRCT_dom"/>
</dbReference>